<keyword evidence="1" id="KW-0812">Transmembrane</keyword>
<dbReference type="AlphaFoldDB" id="A0A7G2D8V8"/>
<protein>
    <submittedName>
        <fullName evidence="2">Uncharacterized protein</fullName>
    </submittedName>
</protein>
<dbReference type="RefSeq" id="WP_246454637.1">
    <property type="nucleotide sequence ID" value="NZ_LR881183.1"/>
</dbReference>
<name>A0A7G2D8V8_9EURY</name>
<feature type="transmembrane region" description="Helical" evidence="1">
    <location>
        <begin position="7"/>
        <end position="27"/>
    </location>
</feature>
<keyword evidence="1" id="KW-1133">Transmembrane helix</keyword>
<dbReference type="KEGG" id="tcq:TIRI35C_0208"/>
<dbReference type="Proteomes" id="UP000516304">
    <property type="component" value="Chromosome TIRI35C"/>
</dbReference>
<proteinExistence type="predicted"/>
<evidence type="ECO:0000256" key="1">
    <source>
        <dbReference type="SAM" id="Phobius"/>
    </source>
</evidence>
<keyword evidence="3" id="KW-1185">Reference proteome</keyword>
<evidence type="ECO:0000313" key="3">
    <source>
        <dbReference type="Proteomes" id="UP000516304"/>
    </source>
</evidence>
<organism evidence="2 3">
    <name type="scientific">Thermococcus camini</name>
    <dbReference type="NCBI Taxonomy" id="2016373"/>
    <lineage>
        <taxon>Archaea</taxon>
        <taxon>Methanobacteriati</taxon>
        <taxon>Methanobacteriota</taxon>
        <taxon>Thermococci</taxon>
        <taxon>Thermococcales</taxon>
        <taxon>Thermococcaceae</taxon>
        <taxon>Thermococcus</taxon>
    </lineage>
</organism>
<reference evidence="2 3" key="1">
    <citation type="submission" date="2020-09" db="EMBL/GenBank/DDBJ databases">
        <authorList>
            <person name="Courtine D."/>
        </authorList>
    </citation>
    <scope>NUCLEOTIDE SEQUENCE [LARGE SCALE GENOMIC DNA]</scope>
    <source>
        <strain evidence="2 3">IRI35c</strain>
    </source>
</reference>
<sequence length="102" mass="11779">MKPGRKLVLEAVLVPLIIVMAFWGLFYFRPRVPSQKMTITISGLITAVVSFFISLAIAVFVFKRRFEREHNSKFGFRELPDVIDKTDPRIIQDSLQGRPDRV</sequence>
<evidence type="ECO:0000313" key="2">
    <source>
        <dbReference type="EMBL" id="CAD5243362.1"/>
    </source>
</evidence>
<keyword evidence="1" id="KW-0472">Membrane</keyword>
<gene>
    <name evidence="2" type="ORF">TIRI35C_0208</name>
</gene>
<dbReference type="EMBL" id="LR881183">
    <property type="protein sequence ID" value="CAD5243362.1"/>
    <property type="molecule type" value="Genomic_DNA"/>
</dbReference>
<feature type="transmembrane region" description="Helical" evidence="1">
    <location>
        <begin position="39"/>
        <end position="62"/>
    </location>
</feature>
<dbReference type="GeneID" id="58917941"/>
<accession>A0A7G2D8V8</accession>